<dbReference type="Gene3D" id="1.20.1260.10">
    <property type="match status" value="1"/>
</dbReference>
<dbReference type="RefSeq" id="WP_012882070.1">
    <property type="nucleotide sequence ID" value="NC_013552.1"/>
</dbReference>
<protein>
    <submittedName>
        <fullName evidence="1">Rubrerythrin-like protein</fullName>
    </submittedName>
</protein>
<name>D2BHW4_DEHMV</name>
<accession>D2BHW4</accession>
<evidence type="ECO:0000313" key="1">
    <source>
        <dbReference type="EMBL" id="ACZ61914.1"/>
    </source>
</evidence>
<dbReference type="Proteomes" id="UP000002506">
    <property type="component" value="Chromosome"/>
</dbReference>
<dbReference type="InterPro" id="IPR009078">
    <property type="entry name" value="Ferritin-like_SF"/>
</dbReference>
<evidence type="ECO:0000313" key="2">
    <source>
        <dbReference type="Proteomes" id="UP000002506"/>
    </source>
</evidence>
<reference evidence="1 2" key="1">
    <citation type="journal article" date="2009" name="PLoS Genet.">
        <title>Localized plasticity in the streamlined genomes of vinyl chloride respiring Dehalococcoides.</title>
        <authorList>
            <person name="McMurdie P.J."/>
            <person name="Behrens S.F."/>
            <person name="Muller J.A."/>
            <person name="Goke J."/>
            <person name="Ritalahti K.M."/>
            <person name="Wagner R."/>
            <person name="Goltsman E."/>
            <person name="Lapidus A."/>
            <person name="Holmes S."/>
            <person name="Loffler F.E."/>
            <person name="Spormann A.M."/>
        </authorList>
    </citation>
    <scope>NUCLEOTIDE SEQUENCE [LARGE SCALE GENOMIC DNA]</scope>
    <source>
        <strain evidence="1 2">VS</strain>
    </source>
</reference>
<dbReference type="OrthoDB" id="166420at2"/>
<dbReference type="eggNOG" id="COG1633">
    <property type="taxonomic scope" value="Bacteria"/>
</dbReference>
<dbReference type="KEGG" id="dev:DhcVS_784"/>
<organism evidence="1 2">
    <name type="scientific">Dehalococcoides mccartyi (strain VS)</name>
    <dbReference type="NCBI Taxonomy" id="311424"/>
    <lineage>
        <taxon>Bacteria</taxon>
        <taxon>Bacillati</taxon>
        <taxon>Chloroflexota</taxon>
        <taxon>Dehalococcoidia</taxon>
        <taxon>Dehalococcoidales</taxon>
        <taxon>Dehalococcoidaceae</taxon>
        <taxon>Dehalococcoides</taxon>
    </lineage>
</organism>
<dbReference type="InterPro" id="IPR012347">
    <property type="entry name" value="Ferritin-like"/>
</dbReference>
<gene>
    <name evidence="1" type="ordered locus">DhcVS_784</name>
</gene>
<dbReference type="AlphaFoldDB" id="D2BHW4"/>
<proteinExistence type="predicted"/>
<sequence length="151" mass="17294">MSEELKELIEAAIYKEVASQSLYQFAMQKTDDASVIQLLETLIQNEEGHLKILKDLLVKGKFKPKAVTPRLQTLKLDTYIKGGTQLEGSGLQDILLYAIKEEQSAAEFYSHLMSTFISQEAKDMCRFLAAEELEHKLKLELIYDDLFFIEN</sequence>
<dbReference type="HOGENOM" id="CLU_1728372_0_0_0"/>
<dbReference type="SUPFAM" id="SSF47240">
    <property type="entry name" value="Ferritin-like"/>
    <property type="match status" value="1"/>
</dbReference>
<dbReference type="EMBL" id="CP001827">
    <property type="protein sequence ID" value="ACZ61914.1"/>
    <property type="molecule type" value="Genomic_DNA"/>
</dbReference>